<evidence type="ECO:0000256" key="1">
    <source>
        <dbReference type="ARBA" id="ARBA00010088"/>
    </source>
</evidence>
<dbReference type="Pfam" id="PF08386">
    <property type="entry name" value="Abhydrolase_4"/>
    <property type="match status" value="1"/>
</dbReference>
<feature type="domain" description="Peptidase S33 tripeptidyl aminopeptidase-like C-terminal" evidence="6">
    <location>
        <begin position="415"/>
        <end position="507"/>
    </location>
</feature>
<comment type="caution">
    <text evidence="7">The sequence shown here is derived from an EMBL/GenBank/DDBJ whole genome shotgun (WGS) entry which is preliminary data.</text>
</comment>
<dbReference type="PANTHER" id="PTHR43248:SF29">
    <property type="entry name" value="TRIPEPTIDYL AMINOPEPTIDASE"/>
    <property type="match status" value="1"/>
</dbReference>
<feature type="region of interest" description="Disordered" evidence="4">
    <location>
        <begin position="505"/>
        <end position="530"/>
    </location>
</feature>
<dbReference type="Gene3D" id="3.40.50.1820">
    <property type="entry name" value="alpha/beta hydrolase"/>
    <property type="match status" value="1"/>
</dbReference>
<dbReference type="SUPFAM" id="SSF53474">
    <property type="entry name" value="alpha/beta-Hydrolases"/>
    <property type="match status" value="1"/>
</dbReference>
<dbReference type="OrthoDB" id="3930934at2"/>
<accession>A0A5B2XKN8</accession>
<dbReference type="InterPro" id="IPR013595">
    <property type="entry name" value="Pept_S33_TAP-like_C"/>
</dbReference>
<evidence type="ECO:0000259" key="5">
    <source>
        <dbReference type="Pfam" id="PF00561"/>
    </source>
</evidence>
<evidence type="ECO:0000259" key="6">
    <source>
        <dbReference type="Pfam" id="PF08386"/>
    </source>
</evidence>
<feature type="region of interest" description="Disordered" evidence="4">
    <location>
        <begin position="86"/>
        <end position="105"/>
    </location>
</feature>
<reference evidence="7 8" key="1">
    <citation type="submission" date="2019-09" db="EMBL/GenBank/DDBJ databases">
        <title>Goodfellowia gen. nov., a new genus of the Pseudonocardineae related to Actinoalloteichus, containing Goodfellowia coeruleoviolacea gen. nov., comb. nov. gen. nov., comb. nov.</title>
        <authorList>
            <person name="Labeda D."/>
        </authorList>
    </citation>
    <scope>NUCLEOTIDE SEQUENCE [LARGE SCALE GENOMIC DNA]</scope>
    <source>
        <strain evidence="7 8">AN110305</strain>
    </source>
</reference>
<dbReference type="PANTHER" id="PTHR43248">
    <property type="entry name" value="2-SUCCINYL-6-HYDROXY-2,4-CYCLOHEXADIENE-1-CARBOXYLATE SYNTHASE"/>
    <property type="match status" value="1"/>
</dbReference>
<evidence type="ECO:0000256" key="3">
    <source>
        <dbReference type="ARBA" id="ARBA00022801"/>
    </source>
</evidence>
<proteinExistence type="inferred from homology"/>
<comment type="similarity">
    <text evidence="1">Belongs to the peptidase S33 family.</text>
</comment>
<evidence type="ECO:0000256" key="4">
    <source>
        <dbReference type="SAM" id="MobiDB-lite"/>
    </source>
</evidence>
<dbReference type="InterPro" id="IPR051601">
    <property type="entry name" value="Serine_prot/Carboxylest_S33"/>
</dbReference>
<sequence length="551" mass="58274">MRTSPSVGGWRRVATAGIGVATLLGVAVTAGPAASAAPDPALAQFYGQQPAWSACEGDLAELDCATLVVPLDYANPGAEQIAVTVSRKKASDQEHRRGVLLSNPGGPGGSGLVMPKYLAAKTELGKVYDLVGFDPRGVGKSTALNCETRPALATEDSRPPDADFPQWVAEARQAEEGCNRAAGGIRPFVNTPNTARDLDVIRGVLGEPKINYLGYSYGTYLGAVYGSLFPQNLDRSVLDSSVHPEWVWREQFKAQAIAYRKDVEAWSAWVAERNGTFKLGSSAGEVLAGVEKVSSALFVKPVGDYTRTSFDGAMGVGARYRPLWSDLALIVGKLRDGAAPPAANPTPAPVSRAEVDDAARAGTLLAGLGLANLHSGVFDTVTCEADWPTDLGVYYEEMRVFRDRYPYGYGVVRAAPTTCAFRSFTPPEPLVKIKRDGYPVGLVIQAEGDAQTQYDSGPAMSTRLRDNLISVADDGTHGQYGGHNDCVNAQVNHYLLDGVLPASSSSCKGDPRPNVAADPAPASPVQPSAGATLEQSVRAFIDNSGLATRPF</sequence>
<reference evidence="7 8" key="2">
    <citation type="submission" date="2019-09" db="EMBL/GenBank/DDBJ databases">
        <authorList>
            <person name="Jin C."/>
        </authorList>
    </citation>
    <scope>NUCLEOTIDE SEQUENCE [LARGE SCALE GENOMIC DNA]</scope>
    <source>
        <strain evidence="7 8">AN110305</strain>
    </source>
</reference>
<dbReference type="Pfam" id="PF00561">
    <property type="entry name" value="Abhydrolase_1"/>
    <property type="match status" value="1"/>
</dbReference>
<gene>
    <name evidence="7" type="ORF">F0L68_07865</name>
</gene>
<dbReference type="Proteomes" id="UP000323454">
    <property type="component" value="Unassembled WGS sequence"/>
</dbReference>
<keyword evidence="8" id="KW-1185">Reference proteome</keyword>
<name>A0A5B2XKN8_9PSEU</name>
<organism evidence="7 8">
    <name type="scientific">Solihabitans fulvus</name>
    <dbReference type="NCBI Taxonomy" id="1892852"/>
    <lineage>
        <taxon>Bacteria</taxon>
        <taxon>Bacillati</taxon>
        <taxon>Actinomycetota</taxon>
        <taxon>Actinomycetes</taxon>
        <taxon>Pseudonocardiales</taxon>
        <taxon>Pseudonocardiaceae</taxon>
        <taxon>Solihabitans</taxon>
    </lineage>
</organism>
<keyword evidence="3 7" id="KW-0378">Hydrolase</keyword>
<evidence type="ECO:0000313" key="7">
    <source>
        <dbReference type="EMBL" id="KAA2264327.1"/>
    </source>
</evidence>
<keyword evidence="2" id="KW-0732">Signal</keyword>
<dbReference type="AlphaFoldDB" id="A0A5B2XKN8"/>
<dbReference type="InterPro" id="IPR000073">
    <property type="entry name" value="AB_hydrolase_1"/>
</dbReference>
<dbReference type="GO" id="GO:0016787">
    <property type="term" value="F:hydrolase activity"/>
    <property type="evidence" value="ECO:0007669"/>
    <property type="project" value="UniProtKB-KW"/>
</dbReference>
<dbReference type="EMBL" id="VUOB01000011">
    <property type="protein sequence ID" value="KAA2264327.1"/>
    <property type="molecule type" value="Genomic_DNA"/>
</dbReference>
<evidence type="ECO:0000313" key="8">
    <source>
        <dbReference type="Proteomes" id="UP000323454"/>
    </source>
</evidence>
<feature type="domain" description="AB hydrolase-1" evidence="5">
    <location>
        <begin position="99"/>
        <end position="290"/>
    </location>
</feature>
<evidence type="ECO:0000256" key="2">
    <source>
        <dbReference type="ARBA" id="ARBA00022729"/>
    </source>
</evidence>
<dbReference type="InterPro" id="IPR029058">
    <property type="entry name" value="AB_hydrolase_fold"/>
</dbReference>
<protein>
    <submittedName>
        <fullName evidence="7">Alpha/beta hydrolase</fullName>
    </submittedName>
</protein>